<evidence type="ECO:0000259" key="6">
    <source>
        <dbReference type="PROSITE" id="PS50863"/>
    </source>
</evidence>
<dbReference type="SUPFAM" id="SSF101936">
    <property type="entry name" value="DNA-binding pseudobarrel domain"/>
    <property type="match status" value="4"/>
</dbReference>
<dbReference type="SMART" id="SM01019">
    <property type="entry name" value="B3"/>
    <property type="match status" value="4"/>
</dbReference>
<dbReference type="PROSITE" id="PS50863">
    <property type="entry name" value="B3"/>
    <property type="match status" value="3"/>
</dbReference>
<keyword evidence="5" id="KW-0539">Nucleus</keyword>
<reference evidence="7 8" key="1">
    <citation type="journal article" date="2020" name="Mol. Plant">
        <title>The Chromosome-Based Rubber Tree Genome Provides New Insights into Spurge Genome Evolution and Rubber Biosynthesis.</title>
        <authorList>
            <person name="Liu J."/>
            <person name="Shi C."/>
            <person name="Shi C.C."/>
            <person name="Li W."/>
            <person name="Zhang Q.J."/>
            <person name="Zhang Y."/>
            <person name="Li K."/>
            <person name="Lu H.F."/>
            <person name="Shi C."/>
            <person name="Zhu S.T."/>
            <person name="Xiao Z.Y."/>
            <person name="Nan H."/>
            <person name="Yue Y."/>
            <person name="Zhu X.G."/>
            <person name="Wu Y."/>
            <person name="Hong X.N."/>
            <person name="Fan G.Y."/>
            <person name="Tong Y."/>
            <person name="Zhang D."/>
            <person name="Mao C.L."/>
            <person name="Liu Y.L."/>
            <person name="Hao S.J."/>
            <person name="Liu W.Q."/>
            <person name="Lv M.Q."/>
            <person name="Zhang H.B."/>
            <person name="Liu Y."/>
            <person name="Hu-Tang G.R."/>
            <person name="Wang J.P."/>
            <person name="Wang J.H."/>
            <person name="Sun Y.H."/>
            <person name="Ni S.B."/>
            <person name="Chen W.B."/>
            <person name="Zhang X.C."/>
            <person name="Jiao Y.N."/>
            <person name="Eichler E.E."/>
            <person name="Li G.H."/>
            <person name="Liu X."/>
            <person name="Gao L.Z."/>
        </authorList>
    </citation>
    <scope>NUCLEOTIDE SEQUENCE [LARGE SCALE GENOMIC DNA]</scope>
    <source>
        <strain evidence="8">cv. GT1</strain>
        <tissue evidence="7">Leaf</tissue>
    </source>
</reference>
<proteinExistence type="predicted"/>
<comment type="subcellular location">
    <subcellularLocation>
        <location evidence="1">Nucleus</location>
    </subcellularLocation>
</comment>
<keyword evidence="2" id="KW-0805">Transcription regulation</keyword>
<evidence type="ECO:0000256" key="5">
    <source>
        <dbReference type="ARBA" id="ARBA00023242"/>
    </source>
</evidence>
<dbReference type="InterPro" id="IPR003340">
    <property type="entry name" value="B3_DNA-bd"/>
</dbReference>
<dbReference type="Proteomes" id="UP000467840">
    <property type="component" value="Chromosome 10"/>
</dbReference>
<gene>
    <name evidence="7" type="ORF">GH714_010210</name>
</gene>
<evidence type="ECO:0000256" key="3">
    <source>
        <dbReference type="ARBA" id="ARBA00023125"/>
    </source>
</evidence>
<dbReference type="PANTHER" id="PTHR31920:SF138">
    <property type="entry name" value="TF-B3 DOMAIN-CONTAINING PROTEIN"/>
    <property type="match status" value="1"/>
</dbReference>
<name>A0A6A6N1H5_HEVBR</name>
<dbReference type="EMBL" id="JAAGAX010000003">
    <property type="protein sequence ID" value="KAF2318705.1"/>
    <property type="molecule type" value="Genomic_DNA"/>
</dbReference>
<evidence type="ECO:0000256" key="1">
    <source>
        <dbReference type="ARBA" id="ARBA00004123"/>
    </source>
</evidence>
<accession>A0A6A6N1H5</accession>
<dbReference type="InterPro" id="IPR050655">
    <property type="entry name" value="Plant_B3_domain"/>
</dbReference>
<feature type="domain" description="TF-B3" evidence="6">
    <location>
        <begin position="199"/>
        <end position="275"/>
    </location>
</feature>
<sequence length="587" mass="67505">MPVMCKKSDFRLTTLTRPSSCSSTNGALQAANNFTSEYPSFKLVVRSYHWKHCNVTIPCRFFRRYIEHKAENAILQVADRVWPVQFKPAPRCHSVALSVGWRAFATANSLEAGDVCIFELIKSKVLKSVSKKAKLYIFRDGSELANNLITENPSFHFVVKSYHLEKGNVYVPNSFMKELMEITETESILLQVADKVKGIPRKFMRQYGNGLLSPVILNVPSGAKWRVELLNCNGDVWLGKGWRDFSNYYSLDHGNFLVFKYEGDCQFRVLIFDKSTLEIEYPCNNFYNAKPNHGELHDTKIEENEDDTSVEALDVLSQCKKMGEKSTFLRRSWKFTQSRCKKNDNGKVRRPHSCSRTSSQALEAANKAKYPSFQVVVKPYHWDHSNVPMPAPFFRSYFECKTQRIMLQIADRFWSVNLISPSGSCTATLSAGWHAFARENAIEVGHVCVFELIKRNVLNMVPKKFVRQHGNCLSSPVITLEVPSGAKWEVERLNNEGEIWLGEGWKEFAQHHSLEQDYVIFFKHVEDCHFDVIICDESGLEIEYPDHDSDVVEVIELDMEEEKKSKNKNKNKMAFNWCMKIVMASKL</sequence>
<dbReference type="PANTHER" id="PTHR31920">
    <property type="entry name" value="B3 DOMAIN-CONTAINING"/>
    <property type="match status" value="1"/>
</dbReference>
<keyword evidence="4" id="KW-0804">Transcription</keyword>
<evidence type="ECO:0000313" key="8">
    <source>
        <dbReference type="Proteomes" id="UP000467840"/>
    </source>
</evidence>
<dbReference type="InterPro" id="IPR015300">
    <property type="entry name" value="DNA-bd_pseudobarrel_sf"/>
</dbReference>
<dbReference type="AlphaFoldDB" id="A0A6A6N1H5"/>
<keyword evidence="3" id="KW-0238">DNA-binding</keyword>
<dbReference type="Pfam" id="PF02362">
    <property type="entry name" value="B3"/>
    <property type="match status" value="4"/>
</dbReference>
<evidence type="ECO:0000256" key="4">
    <source>
        <dbReference type="ARBA" id="ARBA00023163"/>
    </source>
</evidence>
<feature type="domain" description="TF-B3" evidence="6">
    <location>
        <begin position="444"/>
        <end position="538"/>
    </location>
</feature>
<feature type="domain" description="TF-B3" evidence="6">
    <location>
        <begin position="40"/>
        <end position="141"/>
    </location>
</feature>
<dbReference type="GO" id="GO:0003677">
    <property type="term" value="F:DNA binding"/>
    <property type="evidence" value="ECO:0007669"/>
    <property type="project" value="UniProtKB-KW"/>
</dbReference>
<dbReference type="GO" id="GO:0005634">
    <property type="term" value="C:nucleus"/>
    <property type="evidence" value="ECO:0007669"/>
    <property type="project" value="UniProtKB-SubCell"/>
</dbReference>
<protein>
    <recommendedName>
        <fullName evidence="6">TF-B3 domain-containing protein</fullName>
    </recommendedName>
</protein>
<dbReference type="CDD" id="cd10017">
    <property type="entry name" value="B3_DNA"/>
    <property type="match status" value="4"/>
</dbReference>
<evidence type="ECO:0000313" key="7">
    <source>
        <dbReference type="EMBL" id="KAF2318705.1"/>
    </source>
</evidence>
<organism evidence="7 8">
    <name type="scientific">Hevea brasiliensis</name>
    <name type="common">Para rubber tree</name>
    <name type="synonym">Siphonia brasiliensis</name>
    <dbReference type="NCBI Taxonomy" id="3981"/>
    <lineage>
        <taxon>Eukaryota</taxon>
        <taxon>Viridiplantae</taxon>
        <taxon>Streptophyta</taxon>
        <taxon>Embryophyta</taxon>
        <taxon>Tracheophyta</taxon>
        <taxon>Spermatophyta</taxon>
        <taxon>Magnoliopsida</taxon>
        <taxon>eudicotyledons</taxon>
        <taxon>Gunneridae</taxon>
        <taxon>Pentapetalae</taxon>
        <taxon>rosids</taxon>
        <taxon>fabids</taxon>
        <taxon>Malpighiales</taxon>
        <taxon>Euphorbiaceae</taxon>
        <taxon>Crotonoideae</taxon>
        <taxon>Micrandreae</taxon>
        <taxon>Hevea</taxon>
    </lineage>
</organism>
<dbReference type="Gene3D" id="2.40.330.10">
    <property type="entry name" value="DNA-binding pseudobarrel domain"/>
    <property type="match status" value="4"/>
</dbReference>
<comment type="caution">
    <text evidence="7">The sequence shown here is derived from an EMBL/GenBank/DDBJ whole genome shotgun (WGS) entry which is preliminary data.</text>
</comment>
<keyword evidence="8" id="KW-1185">Reference proteome</keyword>
<evidence type="ECO:0000256" key="2">
    <source>
        <dbReference type="ARBA" id="ARBA00023015"/>
    </source>
</evidence>